<dbReference type="Proteomes" id="UP000322000">
    <property type="component" value="Chromosome 19"/>
</dbReference>
<dbReference type="InterPro" id="IPR036397">
    <property type="entry name" value="RNaseH_sf"/>
</dbReference>
<dbReference type="InParanoid" id="A0A7E5WKP2"/>
<dbReference type="SUPFAM" id="SSF56672">
    <property type="entry name" value="DNA/RNA polymerases"/>
    <property type="match status" value="1"/>
</dbReference>
<reference evidence="3" key="1">
    <citation type="submission" date="2025-08" db="UniProtKB">
        <authorList>
            <consortium name="RefSeq"/>
        </authorList>
    </citation>
    <scope>IDENTIFICATION</scope>
</reference>
<dbReference type="InterPro" id="IPR040676">
    <property type="entry name" value="DUF5641"/>
</dbReference>
<evidence type="ECO:0000313" key="3">
    <source>
        <dbReference type="RefSeq" id="XP_026741350.1"/>
    </source>
</evidence>
<name>A0A7E5WKP2_TRINI</name>
<evidence type="ECO:0000259" key="1">
    <source>
        <dbReference type="PROSITE" id="PS50994"/>
    </source>
</evidence>
<dbReference type="GO" id="GO:0015074">
    <property type="term" value="P:DNA integration"/>
    <property type="evidence" value="ECO:0007669"/>
    <property type="project" value="InterPro"/>
</dbReference>
<dbReference type="InterPro" id="IPR005312">
    <property type="entry name" value="DUF1759"/>
</dbReference>
<dbReference type="Pfam" id="PF05380">
    <property type="entry name" value="Peptidase_A17"/>
    <property type="match status" value="1"/>
</dbReference>
<dbReference type="Pfam" id="PF13650">
    <property type="entry name" value="Asp_protease_2"/>
    <property type="match status" value="1"/>
</dbReference>
<dbReference type="Gene3D" id="1.10.340.70">
    <property type="match status" value="1"/>
</dbReference>
<dbReference type="GO" id="GO:0042575">
    <property type="term" value="C:DNA polymerase complex"/>
    <property type="evidence" value="ECO:0007669"/>
    <property type="project" value="UniProtKB-ARBA"/>
</dbReference>
<dbReference type="PANTHER" id="PTHR47331:SF5">
    <property type="entry name" value="RIBONUCLEASE H"/>
    <property type="match status" value="1"/>
</dbReference>
<dbReference type="Pfam" id="PF17921">
    <property type="entry name" value="Integrase_H2C2"/>
    <property type="match status" value="1"/>
</dbReference>
<accession>A0A7E5WKP2</accession>
<dbReference type="KEGG" id="tnl:113503524"/>
<dbReference type="CDD" id="cd00303">
    <property type="entry name" value="retropepsin_like"/>
    <property type="match status" value="1"/>
</dbReference>
<evidence type="ECO:0000313" key="2">
    <source>
        <dbReference type="Proteomes" id="UP000322000"/>
    </source>
</evidence>
<feature type="domain" description="Integrase catalytic" evidence="1">
    <location>
        <begin position="1405"/>
        <end position="1578"/>
    </location>
</feature>
<dbReference type="InterPro" id="IPR043502">
    <property type="entry name" value="DNA/RNA_pol_sf"/>
</dbReference>
<dbReference type="InterPro" id="IPR008042">
    <property type="entry name" value="Retrotrans_Pao"/>
</dbReference>
<dbReference type="PANTHER" id="PTHR47331">
    <property type="entry name" value="PHD-TYPE DOMAIN-CONTAINING PROTEIN"/>
    <property type="match status" value="1"/>
</dbReference>
<gene>
    <name evidence="3" type="primary">LOC113503524</name>
</gene>
<dbReference type="Pfam" id="PF18701">
    <property type="entry name" value="DUF5641"/>
    <property type="match status" value="1"/>
</dbReference>
<dbReference type="GO" id="GO:0071897">
    <property type="term" value="P:DNA biosynthetic process"/>
    <property type="evidence" value="ECO:0007669"/>
    <property type="project" value="UniProtKB-ARBA"/>
</dbReference>
<sequence length="1694" mass="193053">MEAFSDLQEDIRAIMLKAKSNFKKSPKERLSVAYVETRLDNLEQQWRLFSDTHTKIISQVKRSDLYSSNYHKNAIYDDVEELYVDYKTELKEMLTKLSSNNQSVVVSGGNSGTRFKLPEIKIPMFSGKYTEWQTFRDLFLGLVHENKALDDAQRFYYLRGHLTGEAEQLLRNIKMSSDCYEIAWKKLDDMYNNKRFLANGILKRMLSQKNLVSESAYEIKKIISTTSDCLEAIKNLGVDVSSWDLIVIHIISSKLDKETRRAWELKVASDSRDELPTFEEFSQYLYSRFRGLEQLDKEYIENNKQPKHPQPKGTHSFHLLKEKGLLSCTFCSADHKINYCPKFRKESNEARRMFALENNLCFVCLLNNHSAKNCKNTLKCQVCRHRHHSLLHPSGASGSNIGEDESTIHEELSSVASTSAKDEIKNCNTVVTAQAEGSSKPMVSCLSTGTSRKTVLLTTALIKAESKDGSYRVVRALLDQGSQGSFVTESTVQYLGLDKTPSKQVVIGVGGDKSATAKSSVTLTLRSRIDPSVVIRVNAFVLKSVSTVLPAAKVVRVEWVDLTDDDLADPEYYRPNKIDVLLGAEVYSQVIQEGIKKNITGSLLAQNTKLGWILSGTFDVDQTINSSHITVMHSNLVEDDMLKKIYELEAEPPRKKMLTEEENKCVKLFAATTERDSNGRYIVRLPLRNVDPTCAVGETRSIAEKRFKGLEVKFKKNEKLKEEYGKVIKEYLQLNHHAVVREDKETSKVRVVFDASCKGSKGMSLNDNMLVGPTLQADLRHTIIRWRTHHIWFVADIVKMYRQVLGHKNDTILQGILWRDDPEKEINKYQLKTVTFFTESTPFLAIRGLQQLSYDECCAEPGMSKIILEDFYMDDVMTGAENIEDCFKIYTKLKEILIKGGFPLQKWKSNSQKLLNKIMDRKGTTEELKIKIDSITKILGLTWNSNEDVFQYTVEFRALAAPVTKRKVISEISRLFDPLGWLAPSIVQAKIFIQKLWLAGMEWDQAIPSNLLQEWLTYHSSLTSLMNIRIPRWMHHEDKNTITELHGFSDASKMAYAAVVYLRVVDKEGNVHISLVTAKTKVAPIKQVSIPRLELCGAVLLAKLMAEVGEVLGVQKLDWHAWTDSEVVLAWLSSHPSRWKTFVANRVSDILSILDTHHWSHVSTKHNPADCASRGVSSVELQSMTIWWRGPDFLRQQVLEYKKPKHLMTRLEEVKVNSCTLDVTFWNRFSTLQRMIRVVAYIRRFLKVNRQSMRSNHLTKQELDEALEVCIRKSQEEGLSNTLEELRKNEMCEKGSLKSLNIFLDSKGIIRVGGRLEMAQLNYDRIHPILIPKESFLTNLLIAEAHAKTMHGGPQMMLTYLRAKYWILGVKLLVKKFVRACVKCIRYNSKVRTQLMGQLPSARVTPSKPFLCSGVDYAGPINIRVSKGRGNKSYKGYIALFVCMSTRAVHLEAVSELSTKGFLAAFKRFVARRGRCAELYSDNATNFVGAARELANNGTECHFIPPHAPNFGGLWEAGIKSTKHHLKRVIGNSTLTYEEMATVLAQIEACLNSRPLSYVEDQDKMSVLTPGHFLLGESPVVPPDASYESTTNITNLKRWQLCQKMMRDFWRRWSHDYLHQFLQRYRWSYKTPEPSLGSIVLVKEDNMPPGKWLLGRIVQKHPGTDGITRVVTIRTQSATMKRPTSKLCILPVVV</sequence>
<dbReference type="GO" id="GO:0003676">
    <property type="term" value="F:nucleic acid binding"/>
    <property type="evidence" value="ECO:0007669"/>
    <property type="project" value="InterPro"/>
</dbReference>
<dbReference type="Gene3D" id="3.30.420.10">
    <property type="entry name" value="Ribonuclease H-like superfamily/Ribonuclease H"/>
    <property type="match status" value="1"/>
</dbReference>
<dbReference type="RefSeq" id="XP_026741350.1">
    <property type="nucleotide sequence ID" value="XM_026885549.1"/>
</dbReference>
<keyword evidence="2" id="KW-1185">Reference proteome</keyword>
<protein>
    <submittedName>
        <fullName evidence="3">Uncharacterized protein LOC113503524</fullName>
    </submittedName>
</protein>
<dbReference type="GeneID" id="113503524"/>
<dbReference type="OrthoDB" id="8033604at2759"/>
<dbReference type="PROSITE" id="PS50994">
    <property type="entry name" value="INTEGRASE"/>
    <property type="match status" value="1"/>
</dbReference>
<proteinExistence type="predicted"/>
<dbReference type="InterPro" id="IPR001584">
    <property type="entry name" value="Integrase_cat-core"/>
</dbReference>
<dbReference type="InterPro" id="IPR041588">
    <property type="entry name" value="Integrase_H2C2"/>
</dbReference>
<organism evidence="2 3">
    <name type="scientific">Trichoplusia ni</name>
    <name type="common">Cabbage looper</name>
    <dbReference type="NCBI Taxonomy" id="7111"/>
    <lineage>
        <taxon>Eukaryota</taxon>
        <taxon>Metazoa</taxon>
        <taxon>Ecdysozoa</taxon>
        <taxon>Arthropoda</taxon>
        <taxon>Hexapoda</taxon>
        <taxon>Insecta</taxon>
        <taxon>Pterygota</taxon>
        <taxon>Neoptera</taxon>
        <taxon>Endopterygota</taxon>
        <taxon>Lepidoptera</taxon>
        <taxon>Glossata</taxon>
        <taxon>Ditrysia</taxon>
        <taxon>Noctuoidea</taxon>
        <taxon>Noctuidae</taxon>
        <taxon>Plusiinae</taxon>
        <taxon>Trichoplusia</taxon>
    </lineage>
</organism>
<dbReference type="SUPFAM" id="SSF53098">
    <property type="entry name" value="Ribonuclease H-like"/>
    <property type="match status" value="1"/>
</dbReference>
<dbReference type="Pfam" id="PF03564">
    <property type="entry name" value="DUF1759"/>
    <property type="match status" value="1"/>
</dbReference>
<dbReference type="InterPro" id="IPR012337">
    <property type="entry name" value="RNaseH-like_sf"/>
</dbReference>